<dbReference type="InterPro" id="IPR032477">
    <property type="entry name" value="Glyco_hydro_64"/>
</dbReference>
<dbReference type="InterPro" id="IPR006103">
    <property type="entry name" value="Glyco_hydro_2_cat"/>
</dbReference>
<dbReference type="Gene3D" id="2.60.120.260">
    <property type="entry name" value="Galactose-binding domain-like"/>
    <property type="match status" value="5"/>
</dbReference>
<dbReference type="SMART" id="SM00409">
    <property type="entry name" value="IG"/>
    <property type="match status" value="5"/>
</dbReference>
<evidence type="ECO:0000259" key="6">
    <source>
        <dbReference type="PROSITE" id="PS50022"/>
    </source>
</evidence>
<evidence type="ECO:0000259" key="8">
    <source>
        <dbReference type="PROSITE" id="PS52006"/>
    </source>
</evidence>
<gene>
    <name evidence="9" type="ORF">WG78_03680</name>
</gene>
<proteinExistence type="inferred from homology"/>
<dbReference type="PROSITE" id="PS52006">
    <property type="entry name" value="GH64"/>
    <property type="match status" value="1"/>
</dbReference>
<evidence type="ECO:0000256" key="5">
    <source>
        <dbReference type="SAM" id="SignalP"/>
    </source>
</evidence>
<dbReference type="RefSeq" id="WP_053936424.1">
    <property type="nucleotide sequence ID" value="NZ_LAQT01000002.1"/>
</dbReference>
<feature type="domain" description="Ig-like" evidence="7">
    <location>
        <begin position="1603"/>
        <end position="1684"/>
    </location>
</feature>
<keyword evidence="2 9" id="KW-0378">Hydrolase</keyword>
<dbReference type="InterPro" id="IPR037176">
    <property type="entry name" value="Osmotin/thaumatin-like_sf"/>
</dbReference>
<feature type="domain" description="GH64" evidence="8">
    <location>
        <begin position="2014"/>
        <end position="2386"/>
    </location>
</feature>
<dbReference type="Gene3D" id="2.60.40.10">
    <property type="entry name" value="Immunoglobulins"/>
    <property type="match status" value="8"/>
</dbReference>
<dbReference type="Pfam" id="PF00754">
    <property type="entry name" value="F5_F8_type_C"/>
    <property type="match status" value="2"/>
</dbReference>
<dbReference type="InterPro" id="IPR036156">
    <property type="entry name" value="Beta-gal/glucu_dom_sf"/>
</dbReference>
<dbReference type="Pfam" id="PF00703">
    <property type="entry name" value="Glyco_hydro_2"/>
    <property type="match status" value="1"/>
</dbReference>
<dbReference type="GO" id="GO:0005975">
    <property type="term" value="P:carbohydrate metabolic process"/>
    <property type="evidence" value="ECO:0007669"/>
    <property type="project" value="InterPro"/>
</dbReference>
<accession>A0A0N0GQP3</accession>
<dbReference type="InterPro" id="IPR036179">
    <property type="entry name" value="Ig-like_dom_sf"/>
</dbReference>
<reference evidence="9 10" key="1">
    <citation type="submission" date="2015-07" db="EMBL/GenBank/DDBJ databases">
        <title>Draft genome sequence of the Amantichitinum ursilacus IGB-41, a new chitin-degrading bacterium.</title>
        <authorList>
            <person name="Kirstahler P."/>
            <person name="Guenther M."/>
            <person name="Grumaz C."/>
            <person name="Rupp S."/>
            <person name="Zibek S."/>
            <person name="Sohn K."/>
        </authorList>
    </citation>
    <scope>NUCLEOTIDE SEQUENCE [LARGE SCALE GENOMIC DNA]</scope>
    <source>
        <strain evidence="9 10">IGB-41</strain>
    </source>
</reference>
<dbReference type="PATRIC" id="fig|857265.3.peg.751"/>
<evidence type="ECO:0000256" key="4">
    <source>
        <dbReference type="SAM" id="MobiDB-lite"/>
    </source>
</evidence>
<dbReference type="SUPFAM" id="SSF51445">
    <property type="entry name" value="(Trans)glycosidases"/>
    <property type="match status" value="1"/>
</dbReference>
<dbReference type="Pfam" id="PF07603">
    <property type="entry name" value="Lcl_C"/>
    <property type="match status" value="1"/>
</dbReference>
<dbReference type="CDD" id="cd09214">
    <property type="entry name" value="GH64-like"/>
    <property type="match status" value="1"/>
</dbReference>
<dbReference type="InterPro" id="IPR042517">
    <property type="entry name" value="Glyco_hydro_64_N_2"/>
</dbReference>
<dbReference type="Pfam" id="PF13927">
    <property type="entry name" value="Ig_3"/>
    <property type="match status" value="1"/>
</dbReference>
<dbReference type="Pfam" id="PF18565">
    <property type="entry name" value="Glyco_hydro2_C5"/>
    <property type="match status" value="1"/>
</dbReference>
<dbReference type="InterPro" id="IPR006102">
    <property type="entry name" value="Ig-like_GH2"/>
</dbReference>
<comment type="similarity">
    <text evidence="1">Belongs to the glycosyl hydrolase 2 family.</text>
</comment>
<dbReference type="SUPFAM" id="SSF49303">
    <property type="entry name" value="beta-Galactosidase/glucuronidase domain"/>
    <property type="match status" value="1"/>
</dbReference>
<dbReference type="SUPFAM" id="SSF48726">
    <property type="entry name" value="Immunoglobulin"/>
    <property type="match status" value="5"/>
</dbReference>
<feature type="domain" description="F5/8 type C" evidence="6">
    <location>
        <begin position="1682"/>
        <end position="1822"/>
    </location>
</feature>
<dbReference type="InterPro" id="IPR008979">
    <property type="entry name" value="Galactose-bd-like_sf"/>
</dbReference>
<keyword evidence="10" id="KW-1185">Reference proteome</keyword>
<dbReference type="Pfam" id="PF16483">
    <property type="entry name" value="Glyco_hydro_64"/>
    <property type="match status" value="1"/>
</dbReference>
<dbReference type="InterPro" id="IPR003599">
    <property type="entry name" value="Ig_sub"/>
</dbReference>
<dbReference type="Pfam" id="PF07679">
    <property type="entry name" value="I-set"/>
    <property type="match status" value="1"/>
</dbReference>
<dbReference type="Gene3D" id="3.20.20.80">
    <property type="entry name" value="Glycosidases"/>
    <property type="match status" value="1"/>
</dbReference>
<feature type="region of interest" description="Disordered" evidence="4">
    <location>
        <begin position="1828"/>
        <end position="1863"/>
    </location>
</feature>
<dbReference type="InterPro" id="IPR013783">
    <property type="entry name" value="Ig-like_fold"/>
</dbReference>
<dbReference type="Pfam" id="PF02836">
    <property type="entry name" value="Glyco_hydro_2_C"/>
    <property type="match status" value="1"/>
</dbReference>
<feature type="chain" id="PRO_5005849783" evidence="5">
    <location>
        <begin position="32"/>
        <end position="2386"/>
    </location>
</feature>
<feature type="domain" description="Ig-like" evidence="7">
    <location>
        <begin position="862"/>
        <end position="943"/>
    </location>
</feature>
<dbReference type="InterPro" id="IPR013098">
    <property type="entry name" value="Ig_I-set"/>
</dbReference>
<evidence type="ECO:0000256" key="3">
    <source>
        <dbReference type="ARBA" id="ARBA00023295"/>
    </source>
</evidence>
<dbReference type="InterPro" id="IPR032311">
    <property type="entry name" value="DUF4982"/>
</dbReference>
<dbReference type="Gene3D" id="2.60.110.10">
    <property type="entry name" value="Thaumatin"/>
    <property type="match status" value="1"/>
</dbReference>
<dbReference type="Pfam" id="PF22633">
    <property type="entry name" value="F5_F8_type_C_2"/>
    <property type="match status" value="2"/>
</dbReference>
<dbReference type="SMART" id="SM00231">
    <property type="entry name" value="FA58C"/>
    <property type="match status" value="4"/>
</dbReference>
<dbReference type="EMBL" id="LAQT01000002">
    <property type="protein sequence ID" value="KPC54641.1"/>
    <property type="molecule type" value="Genomic_DNA"/>
</dbReference>
<dbReference type="PANTHER" id="PTHR42732:SF1">
    <property type="entry name" value="BETA-MANNOSIDASE"/>
    <property type="match status" value="1"/>
</dbReference>
<dbReference type="InterPro" id="IPR011460">
    <property type="entry name" value="Lcl_C"/>
</dbReference>
<dbReference type="EC" id="3.2.1.39" evidence="9"/>
<organism evidence="9 10">
    <name type="scientific">Amantichitinum ursilacus</name>
    <dbReference type="NCBI Taxonomy" id="857265"/>
    <lineage>
        <taxon>Bacteria</taxon>
        <taxon>Pseudomonadati</taxon>
        <taxon>Pseudomonadota</taxon>
        <taxon>Betaproteobacteria</taxon>
        <taxon>Neisseriales</taxon>
        <taxon>Chitinibacteraceae</taxon>
        <taxon>Amantichitinum</taxon>
    </lineage>
</organism>
<feature type="signal peptide" evidence="5">
    <location>
        <begin position="1"/>
        <end position="31"/>
    </location>
</feature>
<evidence type="ECO:0000259" key="7">
    <source>
        <dbReference type="PROSITE" id="PS50835"/>
    </source>
</evidence>
<evidence type="ECO:0000256" key="1">
    <source>
        <dbReference type="ARBA" id="ARBA00007401"/>
    </source>
</evidence>
<dbReference type="InterPro" id="IPR000421">
    <property type="entry name" value="FA58C"/>
</dbReference>
<feature type="domain" description="F5/8 type C" evidence="6">
    <location>
        <begin position="1458"/>
        <end position="1599"/>
    </location>
</feature>
<dbReference type="InterPro" id="IPR007110">
    <property type="entry name" value="Ig-like_dom"/>
</dbReference>
<dbReference type="OrthoDB" id="9805202at2"/>
<keyword evidence="5" id="KW-0732">Signal</keyword>
<evidence type="ECO:0000313" key="10">
    <source>
        <dbReference type="Proteomes" id="UP000037939"/>
    </source>
</evidence>
<dbReference type="GO" id="GO:0042973">
    <property type="term" value="F:glucan endo-1,3-beta-D-glucosidase activity"/>
    <property type="evidence" value="ECO:0007669"/>
    <property type="project" value="UniProtKB-EC"/>
</dbReference>
<feature type="domain" description="F5/8 type C" evidence="6">
    <location>
        <begin position="1111"/>
        <end position="1251"/>
    </location>
</feature>
<sequence length="2386" mass="252350">MKDYRARAWGRLCAALTAVYVLAGLAPTAEAVTLAPSERVTINLGETPWKYIKDQDPATAYQPGFDDSGWISVGVPYSADQLDTFINTESGGGEGFLSGNTQWYRKHFTLGSQYAQRKVLVELEGAHTGVQVYINGTFLPGNSQLNPQATHVVGFLPVVVDLTPYVKFDGSDNVLAIRVAKNANWFASPGFSQAFRFGQSDAGLFRPVYMYITDKVHIPQNVYAGLGTWGTYVATVSASSTSAQIEVQTNVVNEGTTAQQVTLTTQIVDANGNVVATAQDNKTVAANVAPGLHPQLFDQTLTVTNPTLWYPNNSPYGKPYMYKVFHTVSINGAVVDAVQSPLGIRTITWDKDFPLINGQRHFLWGGSGRYDYPALGTSVPEEQQWRDLQQMAAMGGNLWRPGHSSSSPEFVDAADALGVFIVQPSGDGENGFADACTAPPCNKQILKTELHREMIVRDRSHPSILAWEADNGATDTTFAQSLKALSQVWDPINTRAQADRTPNPANGDILGCTNQGCEVLTKQTYPNKPAWGSEYWGNGSARGAWDFELAFAAPFLDSWRQGVAVNAFGMAQWYFADTPGESSIFAEGPALNIPQSNVRSLGASMVDQNRFPKLLYYIYKAAWTPYATKPVVALAHHWNRSGSVRVNAFSNCPKVRLLVNGTVQGADQTPNPWNSDSRSDLSQNTTKMPFQVHWDGVTWQSGTVTAQCLDSFGNVVATDSKTTAGPAAKIVLTVVPNLVKPDGTAFATTANGSDAAFVEARVTDANGVVVPTASNNITFAVSGPVTYMGGTQQYVTAGQALTYHSPGDHELQAEGGMTKVALRTQFTTGTVTVSASANGLTTGTTTFVVQPVTHTTPVQGAPVIIAQPVAQSVTLGQPAHFSVTATGAATLTFQWKKNGTNISGATGATYDTPATTSGDNGATYSVAITNSQGTVTSSTAALSVFAAAAPTLSAAPAAQSVDVGQSAHFSVTASGSPTLSYQWKKNGTAIQGATNPTYDTPILALSDDGALYSVTVTNPVNSVTSAQVRLTVNAARVPTIATQPTPVVAIPGQPATFTVVAAGSAPFHYQWMKDGAAIGGDSATFSIAAVQNSDAGSYSVTVTNLAGSVTSAAVTLKMAPPGVNLALNKVATASSYENQAGNPASNAVDGNATTKWGSAFVDPSWFEVDLGSVQTFNRVILRWEAAFASSYEIQVSNDNANWTKVYGQDAGAGGVEDFTFPTQKARYIRMYGKTRGTVYGYSLYEFEVYNGANCGNASERYTVIDPATVKDNVTGLTWKRQQYTLSDSGAQFTQPLATAYCANMGGGWRLPTKDEALAISGANASTCAFPAAWNTWTSTSYEQDSTYAYWVSSTGTSNIGVATNFPGWALCTQGTSIAGPAITTQPTNLTVAVGASAHFTVTATGATSYQWYKNGGLVATTTTGAYDTPATTTADNGATYKVVVLNAAGGSTTSSTVTLTVTSGGSSGTVNLALNRPASASSTENATVNPASAAFDGDAVNTRWSSTFVDPGWISVDLGSVQSVNHVILRWEAAYATAYQIQVSTDNTNWTTAYTQSAGVGGVEDLRFNAVSGRYVRMYGTARATQYGYSLFEFEVYGAASGPAITTQPVAKTAAVGQTATFSVVASGSGLTYQWLKNGAVINGATSASYTTPALAATDNGAAFTVIVTDSSGNKTTSNQALLTVSGGSGSGSTNLALGHTATASSNENPAFSDASYVADGNTTTRWSSLVVDPSWVTIDLGSTQSINKVVLIWETAYGKAYQIQVSTDNVNWTTAYTQANGAGGTETLTFNTVSGRYVRMYGTARGTQYGYSLWEFQVFGPASQTGAATSVSGSKTSTSASSSTAPASTATSSSTLGSGQSTSAATTADASVNLALNKVVKVSGTENAGTLAGTNAVDGNSGTRWGSAFVDPGWIEVDLGSVQTVGRVVLRWEAAYGKAYQIQTSNDEANWSTVYTQTAGKGGVEDLSFASTTARYVRMYGTQRATQYGYSLWEFEVYSGSTGTSNPAYTVYPGFVGTELQNNTKGAWRDDQIYVTVLGRDPASGVFSWLKPDGTLTHAAVADNDANGHLIKNGVNYPNYAFTLAQSKLLKLPKMDSGRVFISLGEPVYLKVLSDVNGNIGYAGPNPLNPTDPNIAVNFDWYEFTYNTTGLWINTTQVDEFGVPLLLDVYGANQTFHAQTGITESVSALYNEYVSQTPAEFHTPTPALPRIMAPGKSTFDVGQANGNYFDSYVNQMWTYYTSNTLTVDMWGGSRRFSGRVQGNTLVFTEVNLGNGAYQGGTYNVSKPTTQDILEGKGTLATGNSVELALEAQICAAFNRHIMQDSSKWATPSAWYSAAPANFYAKFWHSHSVGGLAYGFAYDDVSDQSSTIMSPTPEHMVFGIGW</sequence>
<dbReference type="InterPro" id="IPR051913">
    <property type="entry name" value="GH2_Domain-Containing"/>
</dbReference>
<feature type="domain" description="F5/8 type C" evidence="6">
    <location>
        <begin position="1868"/>
        <end position="2001"/>
    </location>
</feature>
<evidence type="ECO:0000256" key="2">
    <source>
        <dbReference type="ARBA" id="ARBA00022801"/>
    </source>
</evidence>
<dbReference type="InterPro" id="IPR017853">
    <property type="entry name" value="GH"/>
</dbReference>
<keyword evidence="3 9" id="KW-0326">Glycosidase</keyword>
<name>A0A0N0GQP3_9NEIS</name>
<feature type="domain" description="Ig-like" evidence="7">
    <location>
        <begin position="1038"/>
        <end position="1115"/>
    </location>
</feature>
<feature type="domain" description="Ig-like" evidence="7">
    <location>
        <begin position="950"/>
        <end position="1031"/>
    </location>
</feature>
<dbReference type="Gene3D" id="3.30.920.50">
    <property type="entry name" value="Beta-1,3-glucanase, C-terminal domain"/>
    <property type="match status" value="1"/>
</dbReference>
<evidence type="ECO:0000313" key="9">
    <source>
        <dbReference type="EMBL" id="KPC54641.1"/>
    </source>
</evidence>
<dbReference type="PROSITE" id="PS50022">
    <property type="entry name" value="FA58C_3"/>
    <property type="match status" value="4"/>
</dbReference>
<dbReference type="Pfam" id="PF16355">
    <property type="entry name" value="DUF4982"/>
    <property type="match status" value="1"/>
</dbReference>
<dbReference type="PROSITE" id="PS50835">
    <property type="entry name" value="IG_LIKE"/>
    <property type="match status" value="4"/>
</dbReference>
<protein>
    <submittedName>
        <fullName evidence="9">Glucan endo-1,3-beta-glucosidase</fullName>
        <ecNumber evidence="9">3.2.1.39</ecNumber>
    </submittedName>
</protein>
<dbReference type="SUPFAM" id="SSF49785">
    <property type="entry name" value="Galactose-binding domain-like"/>
    <property type="match status" value="5"/>
</dbReference>
<comment type="caution">
    <text evidence="9">The sequence shown here is derived from an EMBL/GenBank/DDBJ whole genome shotgun (WGS) entry which is preliminary data.</text>
</comment>
<dbReference type="STRING" id="857265.WG78_03680"/>
<dbReference type="InterPro" id="IPR040605">
    <property type="entry name" value="Glyco_hydro2_dom5"/>
</dbReference>
<dbReference type="Proteomes" id="UP000037939">
    <property type="component" value="Unassembled WGS sequence"/>
</dbReference>
<dbReference type="PANTHER" id="PTHR42732">
    <property type="entry name" value="BETA-GALACTOSIDASE"/>
    <property type="match status" value="1"/>
</dbReference>